<dbReference type="InterPro" id="IPR013598">
    <property type="entry name" value="Exportin-1/Importin-b-like"/>
</dbReference>
<dbReference type="GO" id="GO:0006606">
    <property type="term" value="P:protein import into nucleus"/>
    <property type="evidence" value="ECO:0007669"/>
    <property type="project" value="TreeGrafter"/>
</dbReference>
<dbReference type="AlphaFoldDB" id="A0A914XG89"/>
<proteinExistence type="predicted"/>
<dbReference type="InterPro" id="IPR016024">
    <property type="entry name" value="ARM-type_fold"/>
</dbReference>
<keyword evidence="2" id="KW-1185">Reference proteome</keyword>
<dbReference type="WBParaSite" id="PSAMB.scaffold758size41815.g8528.t1">
    <property type="protein sequence ID" value="PSAMB.scaffold758size41815.g8528.t1"/>
    <property type="gene ID" value="PSAMB.scaffold758size41815.g8528"/>
</dbReference>
<evidence type="ECO:0000259" key="1">
    <source>
        <dbReference type="Pfam" id="PF08389"/>
    </source>
</evidence>
<dbReference type="Pfam" id="PF08389">
    <property type="entry name" value="Xpo1"/>
    <property type="match status" value="1"/>
</dbReference>
<dbReference type="Gene3D" id="1.25.10.10">
    <property type="entry name" value="Leucine-rich Repeat Variant"/>
    <property type="match status" value="1"/>
</dbReference>
<dbReference type="PANTHER" id="PTHR12363:SF42">
    <property type="entry name" value="TRANSPORTIN-3"/>
    <property type="match status" value="1"/>
</dbReference>
<reference evidence="3" key="1">
    <citation type="submission" date="2022-11" db="UniProtKB">
        <authorList>
            <consortium name="WormBaseParasite"/>
        </authorList>
    </citation>
    <scope>IDENTIFICATION</scope>
</reference>
<dbReference type="InterPro" id="IPR011989">
    <property type="entry name" value="ARM-like"/>
</dbReference>
<dbReference type="Proteomes" id="UP000887566">
    <property type="component" value="Unplaced"/>
</dbReference>
<dbReference type="Pfam" id="PF24140">
    <property type="entry name" value="TPR_TNPO3_IPO13_3rd"/>
    <property type="match status" value="1"/>
</dbReference>
<feature type="domain" description="Exportin-1/Importin-beta-like" evidence="1">
    <location>
        <begin position="104"/>
        <end position="250"/>
    </location>
</feature>
<dbReference type="SUPFAM" id="SSF48371">
    <property type="entry name" value="ARM repeat"/>
    <property type="match status" value="1"/>
</dbReference>
<dbReference type="PANTHER" id="PTHR12363">
    <property type="entry name" value="TRANSPORTIN 3 AND IMPORTIN 13"/>
    <property type="match status" value="1"/>
</dbReference>
<dbReference type="Pfam" id="PF24138">
    <property type="entry name" value="TPR_TNPO3_IPO13_2nd"/>
    <property type="match status" value="1"/>
</dbReference>
<evidence type="ECO:0000313" key="3">
    <source>
        <dbReference type="WBParaSite" id="PSAMB.scaffold758size41815.g8528.t1"/>
    </source>
</evidence>
<protein>
    <submittedName>
        <fullName evidence="3">Exportin-1/Importin-beta-like domain-containing protein</fullName>
    </submittedName>
</protein>
<evidence type="ECO:0000313" key="2">
    <source>
        <dbReference type="Proteomes" id="UP000887566"/>
    </source>
</evidence>
<dbReference type="Pfam" id="PF24139">
    <property type="entry name" value="TPR_TNPO3_IPO13_4th"/>
    <property type="match status" value="1"/>
</dbReference>
<name>A0A914XG89_9BILA</name>
<dbReference type="InterPro" id="IPR051345">
    <property type="entry name" value="Importin_beta-like_NTR"/>
</dbReference>
<sequence length="947" mass="106132">MDVAPSVDTVYHAVATLYGQDAVASGKASVWLGEFQNSLFAWEIADKLLAEKRDQTSCYFAAQTMRQKLLYSFHELPVNSHASLRDSLLQHLSDIPCYPLESNSVILTQLCLALVDLYLQVPSWTGFVGEILKKFGANADKTVLLLNLLRVFPEENQSRHLRLGHNRRQEVHAELAAQTGPVLQFLSDVCEVHASDQEVVKRALSCLSSWLLNPLVPTDELAHSRLMQSILHLLRDPHCPSTVHDAAADCAVAALYKTEDTKTHAALAASLQMGIYAMLESFNMCVAHDDFDKLQSYGRLFTELSESLLENIVDTPGHGLGDMRTLELLLTAVGYHDYTLAEMTFNVWYRLSELIYQRDDDKLNNIFRPYVERYIMALYKHCRFDSDHEGIPDENEEFNEFRRKTIETLKDVIFVVSTDSCVKSMFSILQAQGANSTWDETEAALFIITAVAKNLLPTEEEVVPLIVQAVLGLPTNTHPTLRYTAIRLLGELNEWLDANPSYQEGAVLWLLESMKMPALATVGADALEAVCGACKQKLAPQFDHILHAINALEGPDGRSQVSESAVIALLRALATILGGLPDDEIAKKMTDLCAKQAERLTQILHEQTASNNNNNNENDASRLSRDPAIWLDRLAAVFRHLAPSSDGPSGAKNENGKPKPWLPVVQQLWPVLSETCQRFENNVRVVEHCCRTVRFVIRSLGIQSFPFIEPLVKQMVDIYQRHPHSCFLYLGSILVDEYGSMADFVPGLLFMLQSFTEPSFKLLMPQNGLRDHPDTVDDLFRLCIRFVQRAPAAFFQSPSCQPLFECALAALSLDHQDANKSVTKFFIETIDSLLDARKKNINDPGVAAAEQILLTFGDRLVENSLQAALFHVHGNLVRDMAEILFFVGKLSKDKLSEWLKIALHNLPRNNGLCATDEQLLKFHNSVVGTPELRDVVAEVRDLIKLYR</sequence>
<dbReference type="InterPro" id="IPR058537">
    <property type="entry name" value="TPR_TNPO3_IPO13_4th"/>
</dbReference>
<dbReference type="InterPro" id="IPR057942">
    <property type="entry name" value="TPR_TNPO3_IPO13_3rd"/>
</dbReference>
<dbReference type="InterPro" id="IPR057941">
    <property type="entry name" value="TPR_TNPO3_IPO13_2nd"/>
</dbReference>
<dbReference type="GO" id="GO:0005737">
    <property type="term" value="C:cytoplasm"/>
    <property type="evidence" value="ECO:0007669"/>
    <property type="project" value="TreeGrafter"/>
</dbReference>
<organism evidence="2 3">
    <name type="scientific">Plectus sambesii</name>
    <dbReference type="NCBI Taxonomy" id="2011161"/>
    <lineage>
        <taxon>Eukaryota</taxon>
        <taxon>Metazoa</taxon>
        <taxon>Ecdysozoa</taxon>
        <taxon>Nematoda</taxon>
        <taxon>Chromadorea</taxon>
        <taxon>Plectida</taxon>
        <taxon>Plectina</taxon>
        <taxon>Plectoidea</taxon>
        <taxon>Plectidae</taxon>
        <taxon>Plectus</taxon>
    </lineage>
</organism>
<accession>A0A914XG89</accession>